<reference evidence="1" key="1">
    <citation type="journal article" date="2023" name="Mol. Phylogenet. Evol.">
        <title>Genome-scale phylogeny and comparative genomics of the fungal order Sordariales.</title>
        <authorList>
            <person name="Hensen N."/>
            <person name="Bonometti L."/>
            <person name="Westerberg I."/>
            <person name="Brannstrom I.O."/>
            <person name="Guillou S."/>
            <person name="Cros-Aarteil S."/>
            <person name="Calhoun S."/>
            <person name="Haridas S."/>
            <person name="Kuo A."/>
            <person name="Mondo S."/>
            <person name="Pangilinan J."/>
            <person name="Riley R."/>
            <person name="LaButti K."/>
            <person name="Andreopoulos B."/>
            <person name="Lipzen A."/>
            <person name="Chen C."/>
            <person name="Yan M."/>
            <person name="Daum C."/>
            <person name="Ng V."/>
            <person name="Clum A."/>
            <person name="Steindorff A."/>
            <person name="Ohm R.A."/>
            <person name="Martin F."/>
            <person name="Silar P."/>
            <person name="Natvig D.O."/>
            <person name="Lalanne C."/>
            <person name="Gautier V."/>
            <person name="Ament-Velasquez S.L."/>
            <person name="Kruys A."/>
            <person name="Hutchinson M.I."/>
            <person name="Powell A.J."/>
            <person name="Barry K."/>
            <person name="Miller A.N."/>
            <person name="Grigoriev I.V."/>
            <person name="Debuchy R."/>
            <person name="Gladieux P."/>
            <person name="Hiltunen Thoren M."/>
            <person name="Johannesson H."/>
        </authorList>
    </citation>
    <scope>NUCLEOTIDE SEQUENCE</scope>
    <source>
        <strain evidence="1">CBS 315.58</strain>
    </source>
</reference>
<evidence type="ECO:0000313" key="1">
    <source>
        <dbReference type="EMBL" id="KAK4200062.1"/>
    </source>
</evidence>
<sequence length="211" mass="23070">MFASQSLANKLDVRSACPQPQTPFACYTVSHLPRPRTDRQNVSLAVDSQDTDGSPPYHRVLSVLLLICASYETTAYNRSCGDPSHLAATDDWWQQGLAVVKQHAGVSPVKHVTEAIKNFKLYHMEGLFASTWTSRQLGTLLTGAKPSSLKQGALCISLCNRLVLAGKHLRSGQHTIRANLVGDEKTCNLRTTHSGIPGLSFSSTTIIYYTL</sequence>
<reference evidence="1" key="2">
    <citation type="submission" date="2023-05" db="EMBL/GenBank/DDBJ databases">
        <authorList>
            <consortium name="Lawrence Berkeley National Laboratory"/>
            <person name="Steindorff A."/>
            <person name="Hensen N."/>
            <person name="Bonometti L."/>
            <person name="Westerberg I."/>
            <person name="Brannstrom I.O."/>
            <person name="Guillou S."/>
            <person name="Cros-Aarteil S."/>
            <person name="Calhoun S."/>
            <person name="Haridas S."/>
            <person name="Kuo A."/>
            <person name="Mondo S."/>
            <person name="Pangilinan J."/>
            <person name="Riley R."/>
            <person name="Labutti K."/>
            <person name="Andreopoulos B."/>
            <person name="Lipzen A."/>
            <person name="Chen C."/>
            <person name="Yanf M."/>
            <person name="Daum C."/>
            <person name="Ng V."/>
            <person name="Clum A."/>
            <person name="Ohm R."/>
            <person name="Martin F."/>
            <person name="Silar P."/>
            <person name="Natvig D."/>
            <person name="Lalanne C."/>
            <person name="Gautier V."/>
            <person name="Ament-Velasquez S.L."/>
            <person name="Kruys A."/>
            <person name="Hutchinson M.I."/>
            <person name="Powell A.J."/>
            <person name="Barry K."/>
            <person name="Miller A.N."/>
            <person name="Grigoriev I.V."/>
            <person name="Debuchy R."/>
            <person name="Gladieux P."/>
            <person name="Thoren M.H."/>
            <person name="Johannesson H."/>
        </authorList>
    </citation>
    <scope>NUCLEOTIDE SEQUENCE</scope>
    <source>
        <strain evidence="1">CBS 315.58</strain>
    </source>
</reference>
<dbReference type="AlphaFoldDB" id="A0AAN7AVE7"/>
<protein>
    <submittedName>
        <fullName evidence="1">Uncharacterized protein</fullName>
    </submittedName>
</protein>
<dbReference type="EMBL" id="MU863924">
    <property type="protein sequence ID" value="KAK4200062.1"/>
    <property type="molecule type" value="Genomic_DNA"/>
</dbReference>
<accession>A0AAN7AVE7</accession>
<evidence type="ECO:0000313" key="2">
    <source>
        <dbReference type="Proteomes" id="UP001303160"/>
    </source>
</evidence>
<organism evidence="1 2">
    <name type="scientific">Triangularia verruculosa</name>
    <dbReference type="NCBI Taxonomy" id="2587418"/>
    <lineage>
        <taxon>Eukaryota</taxon>
        <taxon>Fungi</taxon>
        <taxon>Dikarya</taxon>
        <taxon>Ascomycota</taxon>
        <taxon>Pezizomycotina</taxon>
        <taxon>Sordariomycetes</taxon>
        <taxon>Sordariomycetidae</taxon>
        <taxon>Sordariales</taxon>
        <taxon>Podosporaceae</taxon>
        <taxon>Triangularia</taxon>
    </lineage>
</organism>
<gene>
    <name evidence="1" type="ORF">QBC40DRAFT_76249</name>
</gene>
<comment type="caution">
    <text evidence="1">The sequence shown here is derived from an EMBL/GenBank/DDBJ whole genome shotgun (WGS) entry which is preliminary data.</text>
</comment>
<keyword evidence="2" id="KW-1185">Reference proteome</keyword>
<proteinExistence type="predicted"/>
<dbReference type="Proteomes" id="UP001303160">
    <property type="component" value="Unassembled WGS sequence"/>
</dbReference>
<name>A0AAN7AVE7_9PEZI</name>